<evidence type="ECO:0000313" key="4">
    <source>
        <dbReference type="Proteomes" id="UP000510621"/>
    </source>
</evidence>
<name>A0A7L6ATH1_9GAMM</name>
<organism evidence="3 4">
    <name type="scientific">Candidatus Thiothrix singaporensis</name>
    <dbReference type="NCBI Taxonomy" id="2799669"/>
    <lineage>
        <taxon>Bacteria</taxon>
        <taxon>Pseudomonadati</taxon>
        <taxon>Pseudomonadota</taxon>
        <taxon>Gammaproteobacteria</taxon>
        <taxon>Thiotrichales</taxon>
        <taxon>Thiotrichaceae</taxon>
        <taxon>Thiothrix</taxon>
    </lineage>
</organism>
<protein>
    <submittedName>
        <fullName evidence="3">Uncharacterized protein</fullName>
    </submittedName>
</protein>
<dbReference type="AlphaFoldDB" id="A0A7L6ATH1"/>
<sequence>MNSAGKDKWWVGVAAIIVAMVVGLGANAMLGSSSAPTSAPDKPATSTATASNAPTTPTTNNASLNKPMGNQPIRSQQARVHLSKPVESKPLRLQQALTRPSKPLRLQQALTRPSSKPLKHKPAQATQQPSPSTMSALAGIPFISSPASTRRLMQIASNATRKSWMIKFVRYLLLV</sequence>
<feature type="compositionally biased region" description="Polar residues" evidence="1">
    <location>
        <begin position="124"/>
        <end position="135"/>
    </location>
</feature>
<accession>A0A7L6ATH1</accession>
<keyword evidence="4" id="KW-1185">Reference proteome</keyword>
<feature type="compositionally biased region" description="Low complexity" evidence="1">
    <location>
        <begin position="43"/>
        <end position="63"/>
    </location>
</feature>
<gene>
    <name evidence="3" type="ORF">HZT40_13040</name>
</gene>
<dbReference type="EMBL" id="CP059265">
    <property type="protein sequence ID" value="QLQ32358.1"/>
    <property type="molecule type" value="Genomic_DNA"/>
</dbReference>
<dbReference type="KEGG" id="this:HZT40_13040"/>
<reference evidence="3" key="1">
    <citation type="submission" date="2020-06" db="EMBL/GenBank/DDBJ databases">
        <title>Analysis procedures for assessing recovery of high quality, complete, closed genomes from Nanopore long read metagenome sequencing.</title>
        <authorList>
            <person name="Bessarab I."/>
            <person name="Arumugam K."/>
            <person name="Haryono M."/>
            <person name="Liu X."/>
            <person name="Roy S."/>
            <person name="Zuniga-Montanez R.E."/>
            <person name="Qiu G."/>
            <person name="Drautz-Moses D.I."/>
            <person name="Law Y.Y."/>
            <person name="Wuertz S."/>
            <person name="Lauro F.M."/>
            <person name="Huson D.H."/>
            <person name="Williams R.B."/>
        </authorList>
    </citation>
    <scope>NUCLEOTIDE SEQUENCE [LARGE SCALE GENOMIC DNA]</scope>
    <source>
        <strain evidence="3">SSD2</strain>
    </source>
</reference>
<keyword evidence="2" id="KW-1133">Transmembrane helix</keyword>
<dbReference type="Proteomes" id="UP000510621">
    <property type="component" value="Chromosome"/>
</dbReference>
<keyword evidence="2" id="KW-0812">Transmembrane</keyword>
<feature type="region of interest" description="Disordered" evidence="1">
    <location>
        <begin position="32"/>
        <end position="138"/>
    </location>
</feature>
<evidence type="ECO:0000256" key="2">
    <source>
        <dbReference type="SAM" id="Phobius"/>
    </source>
</evidence>
<evidence type="ECO:0000313" key="3">
    <source>
        <dbReference type="EMBL" id="QLQ32358.1"/>
    </source>
</evidence>
<feature type="transmembrane region" description="Helical" evidence="2">
    <location>
        <begin position="9"/>
        <end position="30"/>
    </location>
</feature>
<keyword evidence="2" id="KW-0472">Membrane</keyword>
<evidence type="ECO:0000256" key="1">
    <source>
        <dbReference type="SAM" id="MobiDB-lite"/>
    </source>
</evidence>
<proteinExistence type="predicted"/>